<dbReference type="eggNOG" id="ENOG502R6J9">
    <property type="taxonomic scope" value="Eukaryota"/>
</dbReference>
<evidence type="ECO:0000313" key="4">
    <source>
        <dbReference type="Proteomes" id="UP000008672"/>
    </source>
</evidence>
<dbReference type="GeneTree" id="ENSGT00940000157337"/>
<evidence type="ECO:0000313" key="3">
    <source>
        <dbReference type="Ensembl" id="ENSLACP00000020269.1"/>
    </source>
</evidence>
<keyword evidence="4" id="KW-1185">Reference proteome</keyword>
<dbReference type="Proteomes" id="UP000008672">
    <property type="component" value="Unassembled WGS sequence"/>
</dbReference>
<dbReference type="SUPFAM" id="SSF53098">
    <property type="entry name" value="Ribonuclease H-like"/>
    <property type="match status" value="1"/>
</dbReference>
<evidence type="ECO:0000259" key="2">
    <source>
        <dbReference type="Pfam" id="PF05699"/>
    </source>
</evidence>
<dbReference type="InterPro" id="IPR008906">
    <property type="entry name" value="HATC_C_dom"/>
</dbReference>
<dbReference type="GO" id="GO:0046983">
    <property type="term" value="F:protein dimerization activity"/>
    <property type="evidence" value="ECO:0007669"/>
    <property type="project" value="InterPro"/>
</dbReference>
<proteinExistence type="predicted"/>
<dbReference type="AlphaFoldDB" id="H3BEE8"/>
<feature type="signal peptide" evidence="1">
    <location>
        <begin position="1"/>
        <end position="28"/>
    </location>
</feature>
<sequence length="492" mass="56624">KKWLCGSASKKSLFCFPCLLFGGEVAWTQTGVNDLKHLSEKKKDESCKCHLDNSIKLAMFGSVNIATQLDESYRVGIRKHNEEVDKNRYILSKLIDRVQFCGAFELALRGHDETESSLNPGVFRGLVDLVSSIDSAMEKHEKSATVFKDTSKTIQNELLDVTRDFIIQQLRNTEYVAIQARGAQEGVEMIYRPIDHQEEAVVPLFFAKTTFTLYIIATLPGGDDKCFHWNFNIQTVNIYREDLLECFKPIECSTAFESSTIREARGFIRILFFLSFFLSCPNVDVLYSQLQKVYVERVTTEFVSSINKVRESIEDLGSKLPDEFEFPTWHAGRCRTKIVRAKERFAFTKHLVRAKLLQSDLFERRSQRFPLQTFTDTVQAYPMLNKERLHAELSVIYGKPEFHGASGAMALFRLFLENNQQDTVKLLRILITTPMTTVECERCFSTLKKIKTFLRNAMNQDRLSTLAMMSMEKQLAQEIPDFNKRTIEKFAA</sequence>
<organism evidence="3 4">
    <name type="scientific">Latimeria chalumnae</name>
    <name type="common">Coelacanth</name>
    <dbReference type="NCBI Taxonomy" id="7897"/>
    <lineage>
        <taxon>Eukaryota</taxon>
        <taxon>Metazoa</taxon>
        <taxon>Chordata</taxon>
        <taxon>Craniata</taxon>
        <taxon>Vertebrata</taxon>
        <taxon>Euteleostomi</taxon>
        <taxon>Coelacanthiformes</taxon>
        <taxon>Coelacanthidae</taxon>
        <taxon>Latimeria</taxon>
    </lineage>
</organism>
<reference evidence="4" key="1">
    <citation type="submission" date="2011-08" db="EMBL/GenBank/DDBJ databases">
        <title>The draft genome of Latimeria chalumnae.</title>
        <authorList>
            <person name="Di Palma F."/>
            <person name="Alfoldi J."/>
            <person name="Johnson J."/>
            <person name="Berlin A."/>
            <person name="Gnerre S."/>
            <person name="Jaffe D."/>
            <person name="MacCallum I."/>
            <person name="Young S."/>
            <person name="Walker B.J."/>
            <person name="Lander E."/>
            <person name="Lindblad-Toh K."/>
        </authorList>
    </citation>
    <scope>NUCLEOTIDE SEQUENCE [LARGE SCALE GENOMIC DNA]</scope>
    <source>
        <strain evidence="4">Wild caught</strain>
    </source>
</reference>
<protein>
    <recommendedName>
        <fullName evidence="2">HAT C-terminal dimerisation domain-containing protein</fullName>
    </recommendedName>
</protein>
<dbReference type="Ensembl" id="ENSLACT00000020409.1">
    <property type="protein sequence ID" value="ENSLACP00000020269.1"/>
    <property type="gene ID" value="ENSLACG00000017815.1"/>
</dbReference>
<evidence type="ECO:0000256" key="1">
    <source>
        <dbReference type="SAM" id="SignalP"/>
    </source>
</evidence>
<keyword evidence="1" id="KW-0732">Signal</keyword>
<reference evidence="3" key="2">
    <citation type="submission" date="2025-08" db="UniProtKB">
        <authorList>
            <consortium name="Ensembl"/>
        </authorList>
    </citation>
    <scope>IDENTIFICATION</scope>
</reference>
<dbReference type="HOGENOM" id="CLU_006175_4_2_1"/>
<dbReference type="Pfam" id="PF05699">
    <property type="entry name" value="Dimer_Tnp_hAT"/>
    <property type="match status" value="1"/>
</dbReference>
<reference evidence="3" key="3">
    <citation type="submission" date="2025-09" db="UniProtKB">
        <authorList>
            <consortium name="Ensembl"/>
        </authorList>
    </citation>
    <scope>IDENTIFICATION</scope>
</reference>
<dbReference type="InParanoid" id="H3BEE8"/>
<dbReference type="PANTHER" id="PTHR45749">
    <property type="match status" value="1"/>
</dbReference>
<dbReference type="InterPro" id="IPR012337">
    <property type="entry name" value="RNaseH-like_sf"/>
</dbReference>
<dbReference type="PANTHER" id="PTHR45749:SF28">
    <property type="entry name" value="ZINC FINGER MYM-TYPE PROTEIN 1-LIKE-RELATED"/>
    <property type="match status" value="1"/>
</dbReference>
<name>H3BEE8_LATCH</name>
<feature type="domain" description="HAT C-terminal dimerisation" evidence="2">
    <location>
        <begin position="424"/>
        <end position="475"/>
    </location>
</feature>
<accession>H3BEE8</accession>
<dbReference type="EMBL" id="AFYH01026040">
    <property type="status" value="NOT_ANNOTATED_CDS"/>
    <property type="molecule type" value="Genomic_DNA"/>
</dbReference>
<feature type="chain" id="PRO_5003580436" description="HAT C-terminal dimerisation domain-containing protein" evidence="1">
    <location>
        <begin position="29"/>
        <end position="492"/>
    </location>
</feature>